<protein>
    <submittedName>
        <fullName evidence="1">Uncharacterized protein</fullName>
    </submittedName>
</protein>
<gene>
    <name evidence="1" type="ORF">GSLYS_00001474001</name>
</gene>
<evidence type="ECO:0000313" key="1">
    <source>
        <dbReference type="EMBL" id="CAL1527297.1"/>
    </source>
</evidence>
<keyword evidence="2" id="KW-1185">Reference proteome</keyword>
<accession>A0AAV2H463</accession>
<reference evidence="1 2" key="1">
    <citation type="submission" date="2024-04" db="EMBL/GenBank/DDBJ databases">
        <authorList>
            <consortium name="Genoscope - CEA"/>
            <person name="William W."/>
        </authorList>
    </citation>
    <scope>NUCLEOTIDE SEQUENCE [LARGE SCALE GENOMIC DNA]</scope>
</reference>
<dbReference type="Proteomes" id="UP001497497">
    <property type="component" value="Unassembled WGS sequence"/>
</dbReference>
<sequence>MTTIGVHKDTPWRVGALRMPSYNYQYAAFKQAQLCDHVNVYTAKTSPIFRSADEDRKRRFRECLRREAAVASGAANFEVKIWDLMSSNSKAQVETLVLPPAVAAVPEPDLLVRVRIGAKDYARWRFETTPVVTTQARAEWNHFLNRCPERFDISLPVESPGTKPYYDGGYALRYLCPHLTRGLGLELWSTTQFGYIQGPVDISPFREIQVHNALADSRARIA</sequence>
<proteinExistence type="predicted"/>
<name>A0AAV2H463_LYMST</name>
<organism evidence="1 2">
    <name type="scientific">Lymnaea stagnalis</name>
    <name type="common">Great pond snail</name>
    <name type="synonym">Helix stagnalis</name>
    <dbReference type="NCBI Taxonomy" id="6523"/>
    <lineage>
        <taxon>Eukaryota</taxon>
        <taxon>Metazoa</taxon>
        <taxon>Spiralia</taxon>
        <taxon>Lophotrochozoa</taxon>
        <taxon>Mollusca</taxon>
        <taxon>Gastropoda</taxon>
        <taxon>Heterobranchia</taxon>
        <taxon>Euthyneura</taxon>
        <taxon>Panpulmonata</taxon>
        <taxon>Hygrophila</taxon>
        <taxon>Lymnaeoidea</taxon>
        <taxon>Lymnaeidae</taxon>
        <taxon>Lymnaea</taxon>
    </lineage>
</organism>
<comment type="caution">
    <text evidence="1">The sequence shown here is derived from an EMBL/GenBank/DDBJ whole genome shotgun (WGS) entry which is preliminary data.</text>
</comment>
<evidence type="ECO:0000313" key="2">
    <source>
        <dbReference type="Proteomes" id="UP001497497"/>
    </source>
</evidence>
<dbReference type="AlphaFoldDB" id="A0AAV2H463"/>
<dbReference type="EMBL" id="CAXITT010000015">
    <property type="protein sequence ID" value="CAL1527297.1"/>
    <property type="molecule type" value="Genomic_DNA"/>
</dbReference>